<reference evidence="1 2" key="1">
    <citation type="journal article" date="2014" name="Antonie Van Leeuwenhoek">
        <title>Hyphomonas beringensis sp. nov. and Hyphomonas chukchiensis sp. nov., isolated from surface seawater of the Bering Sea and Chukchi Sea.</title>
        <authorList>
            <person name="Li C."/>
            <person name="Lai Q."/>
            <person name="Li G."/>
            <person name="Dong C."/>
            <person name="Wang J."/>
            <person name="Liao Y."/>
            <person name="Shao Z."/>
        </authorList>
    </citation>
    <scope>NUCLEOTIDE SEQUENCE [LARGE SCALE GENOMIC DNA]</scope>
    <source>
        <strain evidence="1 2">SCH89</strain>
    </source>
</reference>
<evidence type="ECO:0000313" key="1">
    <source>
        <dbReference type="EMBL" id="KDA02078.1"/>
    </source>
</evidence>
<sequence>MDRDVIIHQGAGIAALAERLAELQSSAAARIVGLTGSVAAGKTTLARDVADALNPPLSVETVSTDGFLFPNAVLEPQGLLMRKGFPETFDRDGFTNALVSIRQGAAAFPAHSHDIYDIDPALTRTVQLPDMLILEGLGFQPPTRPERPDGEPDVLVYLDASEADLEFWYVERFVGFWNAARTDPSSFYAQWLHMSETELRAFAKTVWDGVNLPNLRDHIHPLKAHADIVVHKARDHTVEIAEDRIS</sequence>
<dbReference type="EC" id="2.7.1.33" evidence="1"/>
<keyword evidence="1" id="KW-0418">Kinase</keyword>
<dbReference type="Proteomes" id="UP000024942">
    <property type="component" value="Unassembled WGS sequence"/>
</dbReference>
<dbReference type="EMBL" id="ARYL01000017">
    <property type="protein sequence ID" value="KDA02078.1"/>
    <property type="molecule type" value="Genomic_DNA"/>
</dbReference>
<dbReference type="SUPFAM" id="SSF52540">
    <property type="entry name" value="P-loop containing nucleoside triphosphate hydrolases"/>
    <property type="match status" value="1"/>
</dbReference>
<accession>A0A059G6G6</accession>
<dbReference type="PATRIC" id="fig|1280953.3.peg.2392"/>
<keyword evidence="2" id="KW-1185">Reference proteome</keyword>
<dbReference type="GO" id="GO:0004594">
    <property type="term" value="F:pantothenate kinase activity"/>
    <property type="evidence" value="ECO:0007669"/>
    <property type="project" value="UniProtKB-EC"/>
</dbReference>
<dbReference type="Gene3D" id="3.40.50.300">
    <property type="entry name" value="P-loop containing nucleotide triphosphate hydrolases"/>
    <property type="match status" value="1"/>
</dbReference>
<evidence type="ECO:0000313" key="2">
    <source>
        <dbReference type="Proteomes" id="UP000024942"/>
    </source>
</evidence>
<keyword evidence="1" id="KW-0808">Transferase</keyword>
<gene>
    <name evidence="1" type="ORF">HOC_11862</name>
</gene>
<protein>
    <submittedName>
        <fullName evidence="1">Pantothenate kinase</fullName>
        <ecNumber evidence="1">2.7.1.33</ecNumber>
    </submittedName>
</protein>
<dbReference type="AlphaFoldDB" id="A0A059G6G6"/>
<comment type="caution">
    <text evidence="1">The sequence shown here is derived from an EMBL/GenBank/DDBJ whole genome shotgun (WGS) entry which is preliminary data.</text>
</comment>
<dbReference type="STRING" id="1280953.HOC_11862"/>
<dbReference type="InterPro" id="IPR027417">
    <property type="entry name" value="P-loop_NTPase"/>
</dbReference>
<dbReference type="RefSeq" id="WP_051624816.1">
    <property type="nucleotide sequence ID" value="NZ_ARYL01000017.1"/>
</dbReference>
<dbReference type="eggNOG" id="COG1072">
    <property type="taxonomic scope" value="Bacteria"/>
</dbReference>
<organism evidence="1 2">
    <name type="scientific">Hyphomonas oceanitis SCH89</name>
    <dbReference type="NCBI Taxonomy" id="1280953"/>
    <lineage>
        <taxon>Bacteria</taxon>
        <taxon>Pseudomonadati</taxon>
        <taxon>Pseudomonadota</taxon>
        <taxon>Alphaproteobacteria</taxon>
        <taxon>Hyphomonadales</taxon>
        <taxon>Hyphomonadaceae</taxon>
        <taxon>Hyphomonas</taxon>
    </lineage>
</organism>
<dbReference type="OrthoDB" id="1550976at2"/>
<name>A0A059G6G6_9PROT</name>
<proteinExistence type="predicted"/>